<reference evidence="12 13" key="1">
    <citation type="submission" date="2017-04" db="EMBL/GenBank/DDBJ databases">
        <title>Genomic insights into metabolism of Thermodesulfobium acidiphilum.</title>
        <authorList>
            <person name="Toshchakov S.V."/>
            <person name="Frolov E.N."/>
            <person name="Kublanov I.V."/>
            <person name="Samarov N.I."/>
            <person name="Novikov A."/>
            <person name="Lebedinsky A.V."/>
            <person name="Bonch-Osmolovskaya E.A."/>
            <person name="Chernyh N.A."/>
        </authorList>
    </citation>
    <scope>NUCLEOTIDE SEQUENCE [LARGE SCALE GENOMIC DNA]</scope>
    <source>
        <strain evidence="12 13">3127-1</strain>
    </source>
</reference>
<keyword evidence="13" id="KW-1185">Reference proteome</keyword>
<dbReference type="PRINTS" id="PR00096">
    <property type="entry name" value="GATASE"/>
</dbReference>
<feature type="active site" evidence="9">
    <location>
        <position position="173"/>
    </location>
</feature>
<comment type="catalytic activity">
    <reaction evidence="9">
        <text>XMP + L-glutamine + ATP + H2O = GMP + L-glutamate + AMP + diphosphate + 2 H(+)</text>
        <dbReference type="Rhea" id="RHEA:11680"/>
        <dbReference type="ChEBI" id="CHEBI:15377"/>
        <dbReference type="ChEBI" id="CHEBI:15378"/>
        <dbReference type="ChEBI" id="CHEBI:29985"/>
        <dbReference type="ChEBI" id="CHEBI:30616"/>
        <dbReference type="ChEBI" id="CHEBI:33019"/>
        <dbReference type="ChEBI" id="CHEBI:57464"/>
        <dbReference type="ChEBI" id="CHEBI:58115"/>
        <dbReference type="ChEBI" id="CHEBI:58359"/>
        <dbReference type="ChEBI" id="CHEBI:456215"/>
        <dbReference type="EC" id="6.3.5.2"/>
    </reaction>
</comment>
<dbReference type="InterPro" id="IPR014729">
    <property type="entry name" value="Rossmann-like_a/b/a_fold"/>
</dbReference>
<evidence type="ECO:0000256" key="6">
    <source>
        <dbReference type="ARBA" id="ARBA00022755"/>
    </source>
</evidence>
<dbReference type="Pfam" id="PF00958">
    <property type="entry name" value="GMP_synt_C"/>
    <property type="match status" value="1"/>
</dbReference>
<dbReference type="GO" id="GO:0005524">
    <property type="term" value="F:ATP binding"/>
    <property type="evidence" value="ECO:0007669"/>
    <property type="project" value="UniProtKB-UniRule"/>
</dbReference>
<dbReference type="EMBL" id="CP020921">
    <property type="protein sequence ID" value="AWB10606.1"/>
    <property type="molecule type" value="Genomic_DNA"/>
</dbReference>
<evidence type="ECO:0000256" key="8">
    <source>
        <dbReference type="ARBA" id="ARBA00022962"/>
    </source>
</evidence>
<name>A0A2R4W1M7_THEAF</name>
<evidence type="ECO:0000256" key="9">
    <source>
        <dbReference type="HAMAP-Rule" id="MF_00344"/>
    </source>
</evidence>
<dbReference type="InterPro" id="IPR004739">
    <property type="entry name" value="GMP_synth_GATase"/>
</dbReference>
<dbReference type="GO" id="GO:0005829">
    <property type="term" value="C:cytosol"/>
    <property type="evidence" value="ECO:0007669"/>
    <property type="project" value="TreeGrafter"/>
</dbReference>
<dbReference type="RefSeq" id="WP_108309396.1">
    <property type="nucleotide sequence ID" value="NZ_CP020921.1"/>
</dbReference>
<evidence type="ECO:0000256" key="7">
    <source>
        <dbReference type="ARBA" id="ARBA00022840"/>
    </source>
</evidence>
<proteinExistence type="inferred from homology"/>
<dbReference type="PRINTS" id="PR00097">
    <property type="entry name" value="ANTSNTHASEII"/>
</dbReference>
<evidence type="ECO:0000256" key="10">
    <source>
        <dbReference type="PROSITE-ProRule" id="PRU00886"/>
    </source>
</evidence>
<evidence type="ECO:0000256" key="1">
    <source>
        <dbReference type="ARBA" id="ARBA00002332"/>
    </source>
</evidence>
<organism evidence="12 13">
    <name type="scientific">Thermodesulfobium acidiphilum</name>
    <dbReference type="NCBI Taxonomy" id="1794699"/>
    <lineage>
        <taxon>Bacteria</taxon>
        <taxon>Pseudomonadati</taxon>
        <taxon>Thermodesulfobiota</taxon>
        <taxon>Thermodesulfobiia</taxon>
        <taxon>Thermodesulfobiales</taxon>
        <taxon>Thermodesulfobiaceae</taxon>
        <taxon>Thermodesulfobium</taxon>
    </lineage>
</organism>
<dbReference type="FunFam" id="3.40.50.620:FF:000001">
    <property type="entry name" value="GMP synthase [glutamine-hydrolyzing]"/>
    <property type="match status" value="1"/>
</dbReference>
<comment type="pathway">
    <text evidence="2 9">Purine metabolism; GMP biosynthesis; GMP from XMP (L-Gln route): step 1/1.</text>
</comment>
<dbReference type="CDD" id="cd01742">
    <property type="entry name" value="GATase1_GMP_Synthase"/>
    <property type="match status" value="1"/>
</dbReference>
<dbReference type="Pfam" id="PF00117">
    <property type="entry name" value="GATase"/>
    <property type="match status" value="1"/>
</dbReference>
<dbReference type="PROSITE" id="PS51273">
    <property type="entry name" value="GATASE_TYPE_1"/>
    <property type="match status" value="1"/>
</dbReference>
<dbReference type="AlphaFoldDB" id="A0A2R4W1M7"/>
<dbReference type="InterPro" id="IPR001674">
    <property type="entry name" value="GMP_synth_C"/>
</dbReference>
<evidence type="ECO:0000313" key="12">
    <source>
        <dbReference type="EMBL" id="AWB10606.1"/>
    </source>
</evidence>
<gene>
    <name evidence="9" type="primary">guaA</name>
    <name evidence="12" type="ORF">TDSAC_1264</name>
</gene>
<keyword evidence="6 9" id="KW-0658">Purine biosynthesis</keyword>
<comment type="subunit">
    <text evidence="9">Homodimer.</text>
</comment>
<dbReference type="NCBIfam" id="TIGR00888">
    <property type="entry name" value="guaA_Nterm"/>
    <property type="match status" value="1"/>
</dbReference>
<dbReference type="SUPFAM" id="SSF52402">
    <property type="entry name" value="Adenine nucleotide alpha hydrolases-like"/>
    <property type="match status" value="1"/>
</dbReference>
<dbReference type="NCBIfam" id="TIGR00884">
    <property type="entry name" value="guaA_Cterm"/>
    <property type="match status" value="1"/>
</dbReference>
<dbReference type="PANTHER" id="PTHR11922:SF2">
    <property type="entry name" value="GMP SYNTHASE [GLUTAMINE-HYDROLYZING]"/>
    <property type="match status" value="1"/>
</dbReference>
<evidence type="ECO:0000256" key="5">
    <source>
        <dbReference type="ARBA" id="ARBA00022749"/>
    </source>
</evidence>
<dbReference type="PANTHER" id="PTHR11922">
    <property type="entry name" value="GMP SYNTHASE-RELATED"/>
    <property type="match status" value="1"/>
</dbReference>
<dbReference type="Gene3D" id="3.30.300.10">
    <property type="match status" value="1"/>
</dbReference>
<dbReference type="Gene3D" id="3.40.50.880">
    <property type="match status" value="1"/>
</dbReference>
<feature type="active site" evidence="9">
    <location>
        <position position="171"/>
    </location>
</feature>
<keyword evidence="7 9" id="KW-0067">ATP-binding</keyword>
<dbReference type="UniPathway" id="UPA00189">
    <property type="reaction ID" value="UER00296"/>
</dbReference>
<evidence type="ECO:0000313" key="13">
    <source>
        <dbReference type="Proteomes" id="UP000244792"/>
    </source>
</evidence>
<dbReference type="InterPro" id="IPR017926">
    <property type="entry name" value="GATASE"/>
</dbReference>
<comment type="function">
    <text evidence="1 9">Catalyzes the synthesis of GMP from XMP.</text>
</comment>
<evidence type="ECO:0000256" key="4">
    <source>
        <dbReference type="ARBA" id="ARBA00022741"/>
    </source>
</evidence>
<dbReference type="InterPro" id="IPR022955">
    <property type="entry name" value="GMP_synthase"/>
</dbReference>
<feature type="binding site" evidence="10">
    <location>
        <begin position="225"/>
        <end position="231"/>
    </location>
    <ligand>
        <name>ATP</name>
        <dbReference type="ChEBI" id="CHEBI:30616"/>
    </ligand>
</feature>
<keyword evidence="4 9" id="KW-0547">Nucleotide-binding</keyword>
<accession>A0A2R4W1M7</accession>
<dbReference type="NCBIfam" id="NF000848">
    <property type="entry name" value="PRK00074.1"/>
    <property type="match status" value="1"/>
</dbReference>
<dbReference type="Gene3D" id="3.40.50.620">
    <property type="entry name" value="HUPs"/>
    <property type="match status" value="1"/>
</dbReference>
<dbReference type="FunFam" id="3.30.300.10:FF:000002">
    <property type="entry name" value="GMP synthase [glutamine-hydrolyzing]"/>
    <property type="match status" value="1"/>
</dbReference>
<sequence>MASERDLIAVIDFGSQYSQLIARRVRECSVYSELFPPTITARELTRLNPKGIILSGGPNSVYDEDAPKMDSEILNMGIPILGICYGMQLISQQLGGHVEQGKKHEYGRTKIKFEGENLLFKNITNEINVWMSHGDEVKILPEGFCCLAITENKKLASVCSPEKNIYAVQFHPEVAHTEQGQLIIRNFVFNICKAKPTWSMATFIQDSISKIREMVGNQKVICALSGGVDSSAAAVLVHKAIGDNLTCFYVDTGLMRKNENRDIKRIFDEEFHLNVKFIDARERFLSKLEGVSDPEHKRKIIGEEFIRTFEDAIKGIGDFDWLVQGTLYPDVIESAVSVGGKAVRIKSHHNVAGLPKDMKFKLLEPFRNLFKDEVRNLALELGLPEEIVYRHPFPGPGLAIRIVGEITREKLRILRDADAIVREEIFNAGLYRDVWQAFAVLLPIKSVGVMGDRRTYSYPVVVRIVSSDDAMTADWARIPYDLLDRIARRIVNEVDEVNRVVYDISSKPPATIEWE</sequence>
<dbReference type="KEGG" id="taci:TDSAC_1264"/>
<dbReference type="PRINTS" id="PR00099">
    <property type="entry name" value="CPSGATASE"/>
</dbReference>
<feature type="active site" description="Nucleophile" evidence="9">
    <location>
        <position position="84"/>
    </location>
</feature>
<dbReference type="HAMAP" id="MF_00344">
    <property type="entry name" value="GMP_synthase"/>
    <property type="match status" value="1"/>
</dbReference>
<evidence type="ECO:0000256" key="2">
    <source>
        <dbReference type="ARBA" id="ARBA00005153"/>
    </source>
</evidence>
<dbReference type="FunFam" id="3.40.50.880:FF:000001">
    <property type="entry name" value="GMP synthase [glutamine-hydrolyzing]"/>
    <property type="match status" value="1"/>
</dbReference>
<feature type="domain" description="GMPS ATP-PPase" evidence="11">
    <location>
        <begin position="198"/>
        <end position="390"/>
    </location>
</feature>
<dbReference type="CDD" id="cd01997">
    <property type="entry name" value="GMP_synthase_C"/>
    <property type="match status" value="1"/>
</dbReference>
<dbReference type="OrthoDB" id="9802219at2"/>
<dbReference type="Proteomes" id="UP000244792">
    <property type="component" value="Chromosome"/>
</dbReference>
<dbReference type="EC" id="6.3.5.2" evidence="9"/>
<dbReference type="InterPro" id="IPR029062">
    <property type="entry name" value="Class_I_gatase-like"/>
</dbReference>
<protein>
    <recommendedName>
        <fullName evidence="9">GMP synthase [glutamine-hydrolyzing]</fullName>
        <ecNumber evidence="9">6.3.5.2</ecNumber>
    </recommendedName>
    <alternativeName>
        <fullName evidence="9">GMP synthetase</fullName>
    </alternativeName>
    <alternativeName>
        <fullName evidence="9">Glutamine amidotransferase</fullName>
    </alternativeName>
</protein>
<keyword evidence="8 9" id="KW-0315">Glutamine amidotransferase</keyword>
<dbReference type="InterPro" id="IPR025777">
    <property type="entry name" value="GMPS_ATP_PPase_dom"/>
</dbReference>
<dbReference type="InterPro" id="IPR022310">
    <property type="entry name" value="NAD/GMP_synthase"/>
</dbReference>
<dbReference type="GO" id="GO:0003921">
    <property type="term" value="F:GMP synthase activity"/>
    <property type="evidence" value="ECO:0007669"/>
    <property type="project" value="InterPro"/>
</dbReference>
<evidence type="ECO:0000256" key="3">
    <source>
        <dbReference type="ARBA" id="ARBA00022598"/>
    </source>
</evidence>
<keyword evidence="3 9" id="KW-0436">Ligase</keyword>
<keyword evidence="5 9" id="KW-0332">GMP biosynthesis</keyword>
<dbReference type="Pfam" id="PF02540">
    <property type="entry name" value="NAD_synthase"/>
    <property type="match status" value="1"/>
</dbReference>
<dbReference type="PROSITE" id="PS51553">
    <property type="entry name" value="GMPS_ATP_PPASE"/>
    <property type="match status" value="1"/>
</dbReference>
<evidence type="ECO:0000259" key="11">
    <source>
        <dbReference type="PROSITE" id="PS51553"/>
    </source>
</evidence>
<dbReference type="SUPFAM" id="SSF54810">
    <property type="entry name" value="GMP synthetase C-terminal dimerisation domain"/>
    <property type="match status" value="1"/>
</dbReference>
<dbReference type="SUPFAM" id="SSF52317">
    <property type="entry name" value="Class I glutamine amidotransferase-like"/>
    <property type="match status" value="1"/>
</dbReference>